<feature type="compositionally biased region" description="Basic residues" evidence="16">
    <location>
        <begin position="728"/>
        <end position="737"/>
    </location>
</feature>
<dbReference type="AlphaFoldDB" id="A0A1N7IIQ8"/>
<feature type="compositionally biased region" description="Low complexity" evidence="16">
    <location>
        <begin position="686"/>
        <end position="701"/>
    </location>
</feature>
<dbReference type="EC" id="3.1.26.12" evidence="15"/>
<keyword evidence="19" id="KW-1185">Reference proteome</keyword>
<protein>
    <recommendedName>
        <fullName evidence="15">Ribonuclease E</fullName>
        <shortName evidence="15">RNase E</shortName>
        <ecNumber evidence="15">3.1.26.12</ecNumber>
    </recommendedName>
</protein>
<dbReference type="SUPFAM" id="SSF50249">
    <property type="entry name" value="Nucleic acid-binding proteins"/>
    <property type="match status" value="1"/>
</dbReference>
<feature type="binding site" evidence="15">
    <location>
        <position position="447"/>
    </location>
    <ligand>
        <name>Zn(2+)</name>
        <dbReference type="ChEBI" id="CHEBI:29105"/>
        <note>ligand shared between dimeric partners</note>
    </ligand>
</feature>
<evidence type="ECO:0000256" key="3">
    <source>
        <dbReference type="ARBA" id="ARBA00022490"/>
    </source>
</evidence>
<proteinExistence type="inferred from homology"/>
<dbReference type="GO" id="GO:0019843">
    <property type="term" value="F:rRNA binding"/>
    <property type="evidence" value="ECO:0007669"/>
    <property type="project" value="UniProtKB-KW"/>
</dbReference>
<feature type="region of interest" description="Disordered" evidence="16">
    <location>
        <begin position="714"/>
        <end position="756"/>
    </location>
</feature>
<keyword evidence="12 15" id="KW-0460">Magnesium</keyword>
<dbReference type="Gene3D" id="2.40.50.140">
    <property type="entry name" value="Nucleic acid-binding proteins"/>
    <property type="match status" value="1"/>
</dbReference>
<gene>
    <name evidence="15" type="primary">rne</name>
    <name evidence="18" type="ORF">SAMN05421779_101163</name>
</gene>
<comment type="catalytic activity">
    <reaction evidence="15">
        <text>Endonucleolytic cleavage of single-stranded RNA in A- and U-rich regions.</text>
        <dbReference type="EC" id="3.1.26.12"/>
    </reaction>
</comment>
<evidence type="ECO:0000313" key="19">
    <source>
        <dbReference type="Proteomes" id="UP000185678"/>
    </source>
</evidence>
<comment type="cofactor">
    <cofactor evidence="15">
        <name>Mg(2+)</name>
        <dbReference type="ChEBI" id="CHEBI:18420"/>
    </cofactor>
    <text evidence="15">Binds 1 Mg(2+) ion per subunit.</text>
</comment>
<dbReference type="GO" id="GO:0000287">
    <property type="term" value="F:magnesium ion binding"/>
    <property type="evidence" value="ECO:0007669"/>
    <property type="project" value="UniProtKB-UniRule"/>
</dbReference>
<comment type="cofactor">
    <cofactor evidence="15">
        <name>Zn(2+)</name>
        <dbReference type="ChEBI" id="CHEBI:29105"/>
    </cofactor>
    <text evidence="15">Binds 2 Zn(2+) ions per homotetramer.</text>
</comment>
<dbReference type="PANTHER" id="PTHR30001:SF1">
    <property type="entry name" value="RIBONUCLEASE E_G-LIKE PROTEIN, CHLOROPLASTIC"/>
    <property type="match status" value="1"/>
</dbReference>
<feature type="compositionally biased region" description="Acidic residues" evidence="16">
    <location>
        <begin position="617"/>
        <end position="645"/>
    </location>
</feature>
<feature type="compositionally biased region" description="Basic residues" evidence="16">
    <location>
        <begin position="591"/>
        <end position="601"/>
    </location>
</feature>
<feature type="binding site" evidence="15">
    <location>
        <position position="389"/>
    </location>
    <ligand>
        <name>Mg(2+)</name>
        <dbReference type="ChEBI" id="CHEBI:18420"/>
        <note>catalytic</note>
    </ligand>
</feature>
<keyword evidence="10 15" id="KW-0255">Endonuclease</keyword>
<feature type="domain" description="S1 motif" evidence="17">
    <location>
        <begin position="38"/>
        <end position="161"/>
    </location>
</feature>
<keyword evidence="8 15" id="KW-0479">Metal-binding</keyword>
<keyword evidence="3 15" id="KW-0963">Cytoplasm</keyword>
<comment type="subunit">
    <text evidence="15">Homotetramer formed by a dimer of dimers.</text>
</comment>
<evidence type="ECO:0000256" key="1">
    <source>
        <dbReference type="ARBA" id="ARBA00005663"/>
    </source>
</evidence>
<keyword evidence="13 15" id="KW-0694">RNA-binding</keyword>
<comment type="similarity">
    <text evidence="15">Belongs to the RNase E/G family. RNase E subfamily.</text>
</comment>
<evidence type="ECO:0000256" key="14">
    <source>
        <dbReference type="ARBA" id="ARBA00023136"/>
    </source>
</evidence>
<evidence type="ECO:0000256" key="11">
    <source>
        <dbReference type="ARBA" id="ARBA00022801"/>
    </source>
</evidence>
<dbReference type="GO" id="GO:0006364">
    <property type="term" value="P:rRNA processing"/>
    <property type="evidence" value="ECO:0007669"/>
    <property type="project" value="UniProtKB-UniRule"/>
</dbReference>
<keyword evidence="5 15" id="KW-0698">rRNA processing</keyword>
<feature type="region of interest" description="Disordered" evidence="16">
    <location>
        <begin position="802"/>
        <end position="821"/>
    </location>
</feature>
<keyword evidence="4 15" id="KW-0997">Cell inner membrane</keyword>
<dbReference type="InterPro" id="IPR019307">
    <property type="entry name" value="RNA-bd_AU-1/RNase_E/G"/>
</dbReference>
<feature type="region of interest" description="Disordered" evidence="16">
    <location>
        <begin position="557"/>
        <end position="701"/>
    </location>
</feature>
<comment type="similarity">
    <text evidence="1">Belongs to the RNase E/G family. RNase G subfamily.</text>
</comment>
<dbReference type="GO" id="GO:0008995">
    <property type="term" value="F:ribonuclease E activity"/>
    <property type="evidence" value="ECO:0007669"/>
    <property type="project" value="UniProtKB-EC"/>
</dbReference>
<feature type="compositionally biased region" description="Acidic residues" evidence="16">
    <location>
        <begin position="99"/>
        <end position="117"/>
    </location>
</feature>
<evidence type="ECO:0000259" key="17">
    <source>
        <dbReference type="SMART" id="SM00316"/>
    </source>
</evidence>
<dbReference type="Proteomes" id="UP000185678">
    <property type="component" value="Unassembled WGS sequence"/>
</dbReference>
<keyword evidence="15" id="KW-0820">tRNA-binding</keyword>
<feature type="region of interest" description="Disordered" evidence="16">
    <location>
        <begin position="90"/>
        <end position="126"/>
    </location>
</feature>
<dbReference type="Pfam" id="PF10150">
    <property type="entry name" value="RNase_E_G"/>
    <property type="match status" value="1"/>
</dbReference>
<evidence type="ECO:0000256" key="16">
    <source>
        <dbReference type="SAM" id="MobiDB-lite"/>
    </source>
</evidence>
<dbReference type="GO" id="GO:0000049">
    <property type="term" value="F:tRNA binding"/>
    <property type="evidence" value="ECO:0007669"/>
    <property type="project" value="UniProtKB-KW"/>
</dbReference>
<dbReference type="InterPro" id="IPR004659">
    <property type="entry name" value="RNase_E/G"/>
</dbReference>
<dbReference type="GO" id="GO:0008270">
    <property type="term" value="F:zinc ion binding"/>
    <property type="evidence" value="ECO:0007669"/>
    <property type="project" value="UniProtKB-UniRule"/>
</dbReference>
<dbReference type="InterPro" id="IPR028878">
    <property type="entry name" value="RNase_E"/>
</dbReference>
<sequence>MVKRMLIDATHAEETRVVVVNGTRLEQLDVETSTKKQLKGNIYLAKVIRVEPSLQAAFVDYGGNRHGFLAFSEIHPDYYQIPQADRQALMEAQAAEAARDDDEDDDVDNLGGDDQDDEAPRSRSRSLRDYKIQEVIKRRQIMLVQVVKEERGNKGAALTTYLSLAGRYCVLMPNTSRGGGVSRKITSLADRKRLKQIMGELHSPTSMAVILRTAGQERSKAEIKRDYEYLMRTWNQIRETTMQSRAPALIHEEGSLIKRAIRDVYSSDIEEVLVDGEEGYRLAKDFMKLLTPSHAKKVQPYRDDTMPLYHRYQVDSQLDAMHSPTVHLKSGGYIVINQTEALVAIDVNSGRATKERHIEETALKTNLEAAEEISRQLRLRDLAGLIVIDFIDMEESRNNAAVERKLKEALKQDRARIQMGRISHFGLLELSRQRLRPSLQETSFEVCPHCKGSGVVRSVESAAVHILRVIEEEGVRRRSAEIVVSVATPVALYILNNKRSALAEIESRYDFNVYLRGDDTLISPDYRMEKVKAEALPLRAGDDRPVEDLPAQAVVSASAAIEPEDAEDAITLGADSDEDTSETGDTGNGDRKRRKRRKRRRRYEDGDDAQATGSDSDAQDEDGQDEDGQDDGAEDDASEATTEEERENRRRRRSRRGGRRRRRGDGNDEQANGEEDRAIDAEDIGADGATKVAAPLEDAPAEAPVAVVVDAVVEQAEDDDASQSSERPRRRRVRRAAGTRDTSTPAVTIDAQPESAPAPMVVEAPVVAPVVEAPVIEAPAPVAAVEPVAEAVAEVATSKPVEVAAAAPAADAKPRRGWWSR</sequence>
<keyword evidence="7 15" id="KW-0540">Nuclease</keyword>
<dbReference type="GO" id="GO:0008033">
    <property type="term" value="P:tRNA processing"/>
    <property type="evidence" value="ECO:0007669"/>
    <property type="project" value="UniProtKB-UniRule"/>
</dbReference>
<dbReference type="Pfam" id="PF20833">
    <property type="entry name" value="RNase_E_G_Thio"/>
    <property type="match status" value="1"/>
</dbReference>
<dbReference type="RefSeq" id="WP_076398090.1">
    <property type="nucleotide sequence ID" value="NZ_FTOA01000001.1"/>
</dbReference>
<dbReference type="InterPro" id="IPR012340">
    <property type="entry name" value="NA-bd_OB-fold"/>
</dbReference>
<accession>A0A1N7IIQ8</accession>
<comment type="subcellular location">
    <subcellularLocation>
        <location evidence="15">Cytoplasm</location>
    </subcellularLocation>
    <subcellularLocation>
        <location evidence="15">Cell inner membrane</location>
        <topology evidence="15">Peripheral membrane protein</topology>
        <orientation evidence="15">Cytoplasmic side</orientation>
    </subcellularLocation>
</comment>
<evidence type="ECO:0000256" key="13">
    <source>
        <dbReference type="ARBA" id="ARBA00022884"/>
    </source>
</evidence>
<dbReference type="OrthoDB" id="9804278at2"/>
<dbReference type="EMBL" id="FTOA01000001">
    <property type="protein sequence ID" value="SIS36965.1"/>
    <property type="molecule type" value="Genomic_DNA"/>
</dbReference>
<feature type="region of interest" description="Required for zinc-mediated homotetramerization and catalytic activity" evidence="15">
    <location>
        <begin position="447"/>
        <end position="450"/>
    </location>
</feature>
<dbReference type="InterPro" id="IPR048583">
    <property type="entry name" value="RNase_E_G_thioredoxin-like"/>
</dbReference>
<evidence type="ECO:0000313" key="18">
    <source>
        <dbReference type="EMBL" id="SIS36965.1"/>
    </source>
</evidence>
<keyword evidence="9 15" id="KW-0699">rRNA-binding</keyword>
<dbReference type="SMART" id="SM00316">
    <property type="entry name" value="S1"/>
    <property type="match status" value="1"/>
</dbReference>
<comment type="function">
    <text evidence="15">Endoribonuclease that plays a central role in RNA processing and decay. Required for the maturation of 5S and 16S rRNAs and the majority of tRNAs. Also involved in the degradation of most mRNAs.</text>
</comment>
<evidence type="ECO:0000256" key="7">
    <source>
        <dbReference type="ARBA" id="ARBA00022722"/>
    </source>
</evidence>
<dbReference type="HAMAP" id="MF_00970">
    <property type="entry name" value="RNase_E"/>
    <property type="match status" value="1"/>
</dbReference>
<organism evidence="18 19">
    <name type="scientific">Insolitispirillum peregrinum</name>
    <dbReference type="NCBI Taxonomy" id="80876"/>
    <lineage>
        <taxon>Bacteria</taxon>
        <taxon>Pseudomonadati</taxon>
        <taxon>Pseudomonadota</taxon>
        <taxon>Alphaproteobacteria</taxon>
        <taxon>Rhodospirillales</taxon>
        <taxon>Novispirillaceae</taxon>
        <taxon>Insolitispirillum</taxon>
    </lineage>
</organism>
<feature type="compositionally biased region" description="Basic residues" evidence="16">
    <location>
        <begin position="649"/>
        <end position="663"/>
    </location>
</feature>
<dbReference type="NCBIfam" id="TIGR00757">
    <property type="entry name" value="RNaseEG"/>
    <property type="match status" value="1"/>
</dbReference>
<feature type="binding site" evidence="15">
    <location>
        <position position="346"/>
    </location>
    <ligand>
        <name>Mg(2+)</name>
        <dbReference type="ChEBI" id="CHEBI:18420"/>
        <note>catalytic</note>
    </ligand>
</feature>
<keyword evidence="15" id="KW-0862">Zinc</keyword>
<keyword evidence="11 15" id="KW-0378">Hydrolase</keyword>
<feature type="binding site" evidence="15">
    <location>
        <position position="450"/>
    </location>
    <ligand>
        <name>Zn(2+)</name>
        <dbReference type="ChEBI" id="CHEBI:29105"/>
        <note>ligand shared between dimeric partners</note>
    </ligand>
</feature>
<evidence type="ECO:0000256" key="8">
    <source>
        <dbReference type="ARBA" id="ARBA00022723"/>
    </source>
</evidence>
<evidence type="ECO:0000256" key="10">
    <source>
        <dbReference type="ARBA" id="ARBA00022759"/>
    </source>
</evidence>
<dbReference type="Gene3D" id="3.40.1260.20">
    <property type="entry name" value="Ribonuclease E, catalytic domain"/>
    <property type="match status" value="1"/>
</dbReference>
<dbReference type="PANTHER" id="PTHR30001">
    <property type="entry name" value="RIBONUCLEASE"/>
    <property type="match status" value="1"/>
</dbReference>
<evidence type="ECO:0000256" key="12">
    <source>
        <dbReference type="ARBA" id="ARBA00022842"/>
    </source>
</evidence>
<reference evidence="18 19" key="1">
    <citation type="submission" date="2017-01" db="EMBL/GenBank/DDBJ databases">
        <authorList>
            <person name="Mah S.A."/>
            <person name="Swanson W.J."/>
            <person name="Moy G.W."/>
            <person name="Vacquier V.D."/>
        </authorList>
    </citation>
    <scope>NUCLEOTIDE SEQUENCE [LARGE SCALE GENOMIC DNA]</scope>
    <source>
        <strain evidence="18 19">DSM 11589</strain>
    </source>
</reference>
<evidence type="ECO:0000256" key="2">
    <source>
        <dbReference type="ARBA" id="ARBA00022475"/>
    </source>
</evidence>
<dbReference type="STRING" id="80876.SAMN05421779_101163"/>
<dbReference type="CDD" id="cd04453">
    <property type="entry name" value="S1_RNase_E"/>
    <property type="match status" value="1"/>
</dbReference>
<name>A0A1N7IIQ8_9PROT</name>
<keyword evidence="6 15" id="KW-0819">tRNA processing</keyword>
<evidence type="ECO:0000256" key="6">
    <source>
        <dbReference type="ARBA" id="ARBA00022694"/>
    </source>
</evidence>
<keyword evidence="14 15" id="KW-0472">Membrane</keyword>
<keyword evidence="2 15" id="KW-1003">Cell membrane</keyword>
<evidence type="ECO:0000256" key="5">
    <source>
        <dbReference type="ARBA" id="ARBA00022552"/>
    </source>
</evidence>
<dbReference type="GO" id="GO:0006402">
    <property type="term" value="P:mRNA catabolic process"/>
    <property type="evidence" value="ECO:0007669"/>
    <property type="project" value="UniProtKB-UniRule"/>
</dbReference>
<dbReference type="GO" id="GO:0005737">
    <property type="term" value="C:cytoplasm"/>
    <property type="evidence" value="ECO:0007669"/>
    <property type="project" value="UniProtKB-SubCell"/>
</dbReference>
<evidence type="ECO:0000256" key="15">
    <source>
        <dbReference type="HAMAP-Rule" id="MF_00970"/>
    </source>
</evidence>
<evidence type="ECO:0000256" key="9">
    <source>
        <dbReference type="ARBA" id="ARBA00022730"/>
    </source>
</evidence>
<evidence type="ECO:0000256" key="4">
    <source>
        <dbReference type="ARBA" id="ARBA00022519"/>
    </source>
</evidence>
<dbReference type="GO" id="GO:0009898">
    <property type="term" value="C:cytoplasmic side of plasma membrane"/>
    <property type="evidence" value="ECO:0007669"/>
    <property type="project" value="UniProtKB-UniRule"/>
</dbReference>
<dbReference type="InterPro" id="IPR003029">
    <property type="entry name" value="S1_domain"/>
</dbReference>